<dbReference type="Proteomes" id="UP001605036">
    <property type="component" value="Unassembled WGS sequence"/>
</dbReference>
<proteinExistence type="predicted"/>
<organism evidence="1 2">
    <name type="scientific">Riccia fluitans</name>
    <dbReference type="NCBI Taxonomy" id="41844"/>
    <lineage>
        <taxon>Eukaryota</taxon>
        <taxon>Viridiplantae</taxon>
        <taxon>Streptophyta</taxon>
        <taxon>Embryophyta</taxon>
        <taxon>Marchantiophyta</taxon>
        <taxon>Marchantiopsida</taxon>
        <taxon>Marchantiidae</taxon>
        <taxon>Marchantiales</taxon>
        <taxon>Ricciaceae</taxon>
        <taxon>Riccia</taxon>
    </lineage>
</organism>
<accession>A0ABD1YT19</accession>
<dbReference type="EMBL" id="JBHFFA010000003">
    <property type="protein sequence ID" value="KAL2633584.1"/>
    <property type="molecule type" value="Genomic_DNA"/>
</dbReference>
<comment type="caution">
    <text evidence="1">The sequence shown here is derived from an EMBL/GenBank/DDBJ whole genome shotgun (WGS) entry which is preliminary data.</text>
</comment>
<evidence type="ECO:0000313" key="1">
    <source>
        <dbReference type="EMBL" id="KAL2633584.1"/>
    </source>
</evidence>
<keyword evidence="2" id="KW-1185">Reference proteome</keyword>
<reference evidence="1 2" key="1">
    <citation type="submission" date="2024-09" db="EMBL/GenBank/DDBJ databases">
        <title>Chromosome-scale assembly of Riccia fluitans.</title>
        <authorList>
            <person name="Paukszto L."/>
            <person name="Sawicki J."/>
            <person name="Karawczyk K."/>
            <person name="Piernik-Szablinska J."/>
            <person name="Szczecinska M."/>
            <person name="Mazdziarz M."/>
        </authorList>
    </citation>
    <scope>NUCLEOTIDE SEQUENCE [LARGE SCALE GENOMIC DNA]</scope>
    <source>
        <strain evidence="1">Rf_01</strain>
        <tissue evidence="1">Aerial parts of the thallus</tissue>
    </source>
</reference>
<name>A0ABD1YT19_9MARC</name>
<gene>
    <name evidence="1" type="ORF">R1flu_005063</name>
</gene>
<dbReference type="AlphaFoldDB" id="A0ABD1YT19"/>
<evidence type="ECO:0000313" key="2">
    <source>
        <dbReference type="Proteomes" id="UP001605036"/>
    </source>
</evidence>
<sequence length="70" mass="7702">MNFREDQFGVLDTPRQIVETPVEQAVQGKDIIHWTGPGTNQSVGTKDRPKVVKIWAALSAREAAVRQSAA</sequence>
<protein>
    <submittedName>
        <fullName evidence="1">Uncharacterized protein</fullName>
    </submittedName>
</protein>